<accession>A0A240E171</accession>
<feature type="transmembrane region" description="Helical" evidence="8">
    <location>
        <begin position="277"/>
        <end position="297"/>
    </location>
</feature>
<evidence type="ECO:0000256" key="8">
    <source>
        <dbReference type="SAM" id="Phobius"/>
    </source>
</evidence>
<evidence type="ECO:0000259" key="9">
    <source>
        <dbReference type="PROSITE" id="PS50850"/>
    </source>
</evidence>
<evidence type="ECO:0000256" key="6">
    <source>
        <dbReference type="ARBA" id="ARBA00022989"/>
    </source>
</evidence>
<feature type="transmembrane region" description="Helical" evidence="8">
    <location>
        <begin position="52"/>
        <end position="72"/>
    </location>
</feature>
<dbReference type="PANTHER" id="PTHR43528:SF7">
    <property type="entry name" value="MFS TRANSPORTER"/>
    <property type="match status" value="1"/>
</dbReference>
<proteinExistence type="predicted"/>
<feature type="transmembrane region" description="Helical" evidence="8">
    <location>
        <begin position="395"/>
        <end position="414"/>
    </location>
</feature>
<dbReference type="InterPro" id="IPR011701">
    <property type="entry name" value="MFS"/>
</dbReference>
<keyword evidence="7 8" id="KW-0472">Membrane</keyword>
<keyword evidence="2" id="KW-0813">Transport</keyword>
<feature type="transmembrane region" description="Helical" evidence="8">
    <location>
        <begin position="366"/>
        <end position="389"/>
    </location>
</feature>
<evidence type="ECO:0000256" key="7">
    <source>
        <dbReference type="ARBA" id="ARBA00023136"/>
    </source>
</evidence>
<evidence type="ECO:0000313" key="10">
    <source>
        <dbReference type="EMBL" id="SNX29188.1"/>
    </source>
</evidence>
<dbReference type="GO" id="GO:0015293">
    <property type="term" value="F:symporter activity"/>
    <property type="evidence" value="ECO:0007669"/>
    <property type="project" value="UniProtKB-KW"/>
</dbReference>
<feature type="transmembrane region" description="Helical" evidence="8">
    <location>
        <begin position="149"/>
        <end position="176"/>
    </location>
</feature>
<dbReference type="RefSeq" id="WP_096674035.1">
    <property type="nucleotide sequence ID" value="NZ_OANS01000004.1"/>
</dbReference>
<dbReference type="Proteomes" id="UP000218069">
    <property type="component" value="Unassembled WGS sequence"/>
</dbReference>
<protein>
    <submittedName>
        <fullName evidence="10">Predicted arabinose efflux permease, MFS family</fullName>
    </submittedName>
</protein>
<evidence type="ECO:0000256" key="1">
    <source>
        <dbReference type="ARBA" id="ARBA00004651"/>
    </source>
</evidence>
<dbReference type="OrthoDB" id="6766492at2"/>
<feature type="transmembrane region" description="Helical" evidence="8">
    <location>
        <begin position="329"/>
        <end position="354"/>
    </location>
</feature>
<keyword evidence="4 8" id="KW-0812">Transmembrane</keyword>
<evidence type="ECO:0000256" key="5">
    <source>
        <dbReference type="ARBA" id="ARBA00022847"/>
    </source>
</evidence>
<dbReference type="AlphaFoldDB" id="A0A240E171"/>
<feature type="domain" description="Major facilitator superfamily (MFS) profile" evidence="9">
    <location>
        <begin position="11"/>
        <end position="418"/>
    </location>
</feature>
<dbReference type="Pfam" id="PF07690">
    <property type="entry name" value="MFS_1"/>
    <property type="match status" value="1"/>
</dbReference>
<gene>
    <name evidence="10" type="ORF">SAMN06295945_1553</name>
</gene>
<feature type="transmembrane region" description="Helical" evidence="8">
    <location>
        <begin position="108"/>
        <end position="137"/>
    </location>
</feature>
<keyword evidence="11" id="KW-1185">Reference proteome</keyword>
<keyword evidence="5" id="KW-0769">Symport</keyword>
<feature type="transmembrane region" description="Helical" evidence="8">
    <location>
        <begin position="188"/>
        <end position="207"/>
    </location>
</feature>
<dbReference type="SUPFAM" id="SSF103473">
    <property type="entry name" value="MFS general substrate transporter"/>
    <property type="match status" value="1"/>
</dbReference>
<feature type="transmembrane region" description="Helical" evidence="8">
    <location>
        <begin position="84"/>
        <end position="102"/>
    </location>
</feature>
<keyword evidence="6 8" id="KW-1133">Transmembrane helix</keyword>
<evidence type="ECO:0000313" key="11">
    <source>
        <dbReference type="Proteomes" id="UP000218069"/>
    </source>
</evidence>
<keyword evidence="3" id="KW-1003">Cell membrane</keyword>
<feature type="transmembrane region" description="Helical" evidence="8">
    <location>
        <begin position="12"/>
        <end position="32"/>
    </location>
</feature>
<dbReference type="PANTHER" id="PTHR43528">
    <property type="entry name" value="ALPHA-KETOGLUTARATE PERMEASE"/>
    <property type="match status" value="1"/>
</dbReference>
<dbReference type="PROSITE" id="PS50850">
    <property type="entry name" value="MFS"/>
    <property type="match status" value="1"/>
</dbReference>
<name>A0A240E171_9BURK</name>
<sequence length="428" mass="46526">MTALSRPQIKVLSLSALGGILEFYDFIIFIYFATSIGALFFPAHIPDWLRQLQTFGIFAAGYLARPVGGIIMAHFGDTRGRKRIFTFSIFLMALPTLAIGLMPTYADIGIWAPILLLTFRLMQGAAIGGEVPGAWVFVSEHVERRHVSFACAVLTAGLTGGIFLGAIVASLVNSFYSHTEILSGAWRWPFILGGVFGIVAVLLRQWLHETPVFQAMQAQLQRSEIPLRKVLREHRPAIILTALLSWVLAASIITMILMTPTLLQTKFHIPPKLTLEANMFATLCLSVGCLTFGALAGKWGVGRVMLFGALGLAASSLLLYYQLAISATYLLPLYGLNGFFVGVIALVPTIGVLSFPPEVRYSGLSFSYNISYAVFGGLTPIFVSLLIPLSSMAPAYYVASLAVLLLCIGIYLLMTNAPIARVLEKAQP</sequence>
<feature type="transmembrane region" description="Helical" evidence="8">
    <location>
        <begin position="304"/>
        <end position="323"/>
    </location>
</feature>
<evidence type="ECO:0000256" key="2">
    <source>
        <dbReference type="ARBA" id="ARBA00022448"/>
    </source>
</evidence>
<organism evidence="10 11">
    <name type="scientific">Polynucleobacter meluiroseus</name>
    <dbReference type="NCBI Taxonomy" id="1938814"/>
    <lineage>
        <taxon>Bacteria</taxon>
        <taxon>Pseudomonadati</taxon>
        <taxon>Pseudomonadota</taxon>
        <taxon>Betaproteobacteria</taxon>
        <taxon>Burkholderiales</taxon>
        <taxon>Burkholderiaceae</taxon>
        <taxon>Polynucleobacter</taxon>
    </lineage>
</organism>
<evidence type="ECO:0000256" key="3">
    <source>
        <dbReference type="ARBA" id="ARBA00022475"/>
    </source>
</evidence>
<dbReference type="InterPro" id="IPR036259">
    <property type="entry name" value="MFS_trans_sf"/>
</dbReference>
<dbReference type="GO" id="GO:0005886">
    <property type="term" value="C:plasma membrane"/>
    <property type="evidence" value="ECO:0007669"/>
    <property type="project" value="UniProtKB-SubCell"/>
</dbReference>
<reference evidence="11" key="1">
    <citation type="submission" date="2017-08" db="EMBL/GenBank/DDBJ databases">
        <authorList>
            <person name="Varghese N."/>
            <person name="Submissions S."/>
        </authorList>
    </citation>
    <scope>NUCLEOTIDE SEQUENCE [LARGE SCALE GENOMIC DNA]</scope>
    <source>
        <strain evidence="11">AP-Melu-1000-B4</strain>
    </source>
</reference>
<dbReference type="InterPro" id="IPR020846">
    <property type="entry name" value="MFS_dom"/>
</dbReference>
<comment type="subcellular location">
    <subcellularLocation>
        <location evidence="1">Cell membrane</location>
        <topology evidence="1">Multi-pass membrane protein</topology>
    </subcellularLocation>
</comment>
<feature type="transmembrane region" description="Helical" evidence="8">
    <location>
        <begin position="237"/>
        <end position="257"/>
    </location>
</feature>
<evidence type="ECO:0000256" key="4">
    <source>
        <dbReference type="ARBA" id="ARBA00022692"/>
    </source>
</evidence>
<dbReference type="EMBL" id="OANS01000004">
    <property type="protein sequence ID" value="SNX29188.1"/>
    <property type="molecule type" value="Genomic_DNA"/>
</dbReference>
<dbReference type="InterPro" id="IPR051084">
    <property type="entry name" value="H+-coupled_symporters"/>
</dbReference>
<dbReference type="Gene3D" id="1.20.1250.20">
    <property type="entry name" value="MFS general substrate transporter like domains"/>
    <property type="match status" value="2"/>
</dbReference>